<dbReference type="EMBL" id="NFHO01000012">
    <property type="protein sequence ID" value="OUN41626.1"/>
    <property type="molecule type" value="Genomic_DNA"/>
</dbReference>
<gene>
    <name evidence="1" type="ORF">B5G21_09305</name>
</gene>
<dbReference type="Proteomes" id="UP000196560">
    <property type="component" value="Unassembled WGS sequence"/>
</dbReference>
<keyword evidence="1" id="KW-0378">Hydrolase</keyword>
<comment type="caution">
    <text evidence="1">The sequence shown here is derived from an EMBL/GenBank/DDBJ whole genome shotgun (WGS) entry which is preliminary data.</text>
</comment>
<dbReference type="RefSeq" id="WP_087186949.1">
    <property type="nucleotide sequence ID" value="NZ_DBEYNO010000103.1"/>
</dbReference>
<sequence length="205" mass="22928">MHQPVEFNPLSYGAIQDSLSQALMDAELIPLGDVERFEGNGVYALFYNGPFQAYRVISSPKGETPVYVGKAAPSTRKGEELSAMQLLGAYGGTSLFTRMRNHRASIEAAENLEVDDFQVRLLVLSYIWVPLAETSVISRYQPVWNTIVDGFGNHDPGAGRYNGMRPRWDTLHPGRAWAEKLRKREESADDIAQDVTSYLQAQMEV</sequence>
<keyword evidence="1" id="KW-0255">Endonuclease</keyword>
<protein>
    <submittedName>
        <fullName evidence="1">Type II restriction endonuclease</fullName>
    </submittedName>
</protein>
<dbReference type="InterPro" id="IPR018575">
    <property type="entry name" value="Restrct_endonuc_II_Eco29kI"/>
</dbReference>
<dbReference type="AlphaFoldDB" id="A0A1Y3TYJ0"/>
<organism evidence="1 2">
    <name type="scientific">Enorma massiliensis</name>
    <dbReference type="NCBI Taxonomy" id="1472761"/>
    <lineage>
        <taxon>Bacteria</taxon>
        <taxon>Bacillati</taxon>
        <taxon>Actinomycetota</taxon>
        <taxon>Coriobacteriia</taxon>
        <taxon>Coriobacteriales</taxon>
        <taxon>Coriobacteriaceae</taxon>
        <taxon>Enorma</taxon>
    </lineage>
</organism>
<accession>A0A1Y3TYJ0</accession>
<dbReference type="Pfam" id="PF09517">
    <property type="entry name" value="RE_Eco29kI"/>
    <property type="match status" value="1"/>
</dbReference>
<reference evidence="2" key="1">
    <citation type="submission" date="2017-04" db="EMBL/GenBank/DDBJ databases">
        <title>Function of individual gut microbiota members based on whole genome sequencing of pure cultures obtained from chicken caecum.</title>
        <authorList>
            <person name="Medvecky M."/>
            <person name="Cejkova D."/>
            <person name="Polansky O."/>
            <person name="Karasova D."/>
            <person name="Kubasova T."/>
            <person name="Cizek A."/>
            <person name="Rychlik I."/>
        </authorList>
    </citation>
    <scope>NUCLEOTIDE SEQUENCE [LARGE SCALE GENOMIC DNA]</scope>
    <source>
        <strain evidence="2">An70</strain>
    </source>
</reference>
<proteinExistence type="predicted"/>
<keyword evidence="2" id="KW-1185">Reference proteome</keyword>
<name>A0A1Y3TYJ0_9ACTN</name>
<dbReference type="GO" id="GO:0004519">
    <property type="term" value="F:endonuclease activity"/>
    <property type="evidence" value="ECO:0007669"/>
    <property type="project" value="UniProtKB-KW"/>
</dbReference>
<evidence type="ECO:0000313" key="2">
    <source>
        <dbReference type="Proteomes" id="UP000196560"/>
    </source>
</evidence>
<evidence type="ECO:0000313" key="1">
    <source>
        <dbReference type="EMBL" id="OUN41626.1"/>
    </source>
</evidence>
<keyword evidence="1" id="KW-0540">Nuclease</keyword>